<name>A0A1Q3CCF3_CEPFO</name>
<accession>A0A1Q3CCF3</accession>
<protein>
    <recommendedName>
        <fullName evidence="8">DUF659 domain-containing protein</fullName>
    </recommendedName>
</protein>
<dbReference type="Proteomes" id="UP000187406">
    <property type="component" value="Unassembled WGS sequence"/>
</dbReference>
<dbReference type="InParanoid" id="A0A1Q3CCF3"/>
<evidence type="ECO:0000256" key="4">
    <source>
        <dbReference type="ARBA" id="ARBA00022833"/>
    </source>
</evidence>
<dbReference type="SUPFAM" id="SSF53098">
    <property type="entry name" value="Ribonuclease H-like"/>
    <property type="match status" value="1"/>
</dbReference>
<dbReference type="OrthoDB" id="1745426at2759"/>
<dbReference type="InterPro" id="IPR012337">
    <property type="entry name" value="RNaseH-like_sf"/>
</dbReference>
<proteinExistence type="predicted"/>
<dbReference type="GO" id="GO:0008270">
    <property type="term" value="F:zinc ion binding"/>
    <property type="evidence" value="ECO:0007669"/>
    <property type="project" value="UniProtKB-KW"/>
</dbReference>
<dbReference type="AlphaFoldDB" id="A0A1Q3CCF3"/>
<gene>
    <name evidence="6" type="ORF">CFOL_v3_21392</name>
</gene>
<evidence type="ECO:0000256" key="2">
    <source>
        <dbReference type="ARBA" id="ARBA00022723"/>
    </source>
</evidence>
<keyword evidence="5" id="KW-0539">Nucleus</keyword>
<dbReference type="PANTHER" id="PTHR46481:SF10">
    <property type="entry name" value="ZINC FINGER BED DOMAIN-CONTAINING PROTEIN 39"/>
    <property type="match status" value="1"/>
</dbReference>
<comment type="caution">
    <text evidence="6">The sequence shown here is derived from an EMBL/GenBank/DDBJ whole genome shotgun (WGS) entry which is preliminary data.</text>
</comment>
<dbReference type="EMBL" id="BDDD01001712">
    <property type="protein sequence ID" value="GAV77924.1"/>
    <property type="molecule type" value="Genomic_DNA"/>
</dbReference>
<dbReference type="PANTHER" id="PTHR46481">
    <property type="entry name" value="ZINC FINGER BED DOMAIN-CONTAINING PROTEIN 4"/>
    <property type="match status" value="1"/>
</dbReference>
<evidence type="ECO:0000313" key="7">
    <source>
        <dbReference type="Proteomes" id="UP000187406"/>
    </source>
</evidence>
<keyword evidence="3" id="KW-0863">Zinc-finger</keyword>
<comment type="subcellular location">
    <subcellularLocation>
        <location evidence="1">Nucleus</location>
    </subcellularLocation>
</comment>
<evidence type="ECO:0000313" key="6">
    <source>
        <dbReference type="EMBL" id="GAV77924.1"/>
    </source>
</evidence>
<evidence type="ECO:0000256" key="3">
    <source>
        <dbReference type="ARBA" id="ARBA00022771"/>
    </source>
</evidence>
<dbReference type="InterPro" id="IPR052035">
    <property type="entry name" value="ZnF_BED_domain_contain"/>
</dbReference>
<keyword evidence="4" id="KW-0862">Zinc</keyword>
<evidence type="ECO:0008006" key="8">
    <source>
        <dbReference type="Google" id="ProtNLM"/>
    </source>
</evidence>
<keyword evidence="2" id="KW-0479">Metal-binding</keyword>
<sequence length="111" mass="13441">IALTSDAWTSTNESPYIYITSHYVDSKWHLQKRILSFRLFKHPHTGNDIIRAIKQEFRRICHEHGLKYKTLIINVRHRWNSTYEMCKLAYEYRHPLFAFCSSNAHEYYCTE</sequence>
<reference evidence="7" key="1">
    <citation type="submission" date="2016-04" db="EMBL/GenBank/DDBJ databases">
        <title>Cephalotus genome sequencing.</title>
        <authorList>
            <person name="Fukushima K."/>
            <person name="Hasebe M."/>
            <person name="Fang X."/>
        </authorList>
    </citation>
    <scope>NUCLEOTIDE SEQUENCE [LARGE SCALE GENOMIC DNA]</scope>
    <source>
        <strain evidence="7">cv. St1</strain>
    </source>
</reference>
<evidence type="ECO:0000256" key="1">
    <source>
        <dbReference type="ARBA" id="ARBA00004123"/>
    </source>
</evidence>
<keyword evidence="7" id="KW-1185">Reference proteome</keyword>
<dbReference type="GO" id="GO:0005634">
    <property type="term" value="C:nucleus"/>
    <property type="evidence" value="ECO:0007669"/>
    <property type="project" value="UniProtKB-SubCell"/>
</dbReference>
<feature type="non-terminal residue" evidence="6">
    <location>
        <position position="1"/>
    </location>
</feature>
<evidence type="ECO:0000256" key="5">
    <source>
        <dbReference type="ARBA" id="ARBA00023242"/>
    </source>
</evidence>
<organism evidence="6 7">
    <name type="scientific">Cephalotus follicularis</name>
    <name type="common">Albany pitcher plant</name>
    <dbReference type="NCBI Taxonomy" id="3775"/>
    <lineage>
        <taxon>Eukaryota</taxon>
        <taxon>Viridiplantae</taxon>
        <taxon>Streptophyta</taxon>
        <taxon>Embryophyta</taxon>
        <taxon>Tracheophyta</taxon>
        <taxon>Spermatophyta</taxon>
        <taxon>Magnoliopsida</taxon>
        <taxon>eudicotyledons</taxon>
        <taxon>Gunneridae</taxon>
        <taxon>Pentapetalae</taxon>
        <taxon>rosids</taxon>
        <taxon>fabids</taxon>
        <taxon>Oxalidales</taxon>
        <taxon>Cephalotaceae</taxon>
        <taxon>Cephalotus</taxon>
    </lineage>
</organism>